<dbReference type="InterPro" id="IPR018146">
    <property type="entry name" value="Glyoxalase_1_CS"/>
</dbReference>
<dbReference type="Pfam" id="PF13669">
    <property type="entry name" value="Glyoxalase_4"/>
    <property type="match status" value="1"/>
</dbReference>
<feature type="domain" description="VOC" evidence="3">
    <location>
        <begin position="38"/>
        <end position="152"/>
    </location>
</feature>
<dbReference type="EMBL" id="JACCCW010000001">
    <property type="protein sequence ID" value="NYF78442.1"/>
    <property type="molecule type" value="Genomic_DNA"/>
</dbReference>
<keyword evidence="1" id="KW-0479">Metal-binding</keyword>
<keyword evidence="2" id="KW-0732">Signal</keyword>
<dbReference type="GO" id="GO:0004493">
    <property type="term" value="F:methylmalonyl-CoA epimerase activity"/>
    <property type="evidence" value="ECO:0007669"/>
    <property type="project" value="TreeGrafter"/>
</dbReference>
<dbReference type="GO" id="GO:0046872">
    <property type="term" value="F:metal ion binding"/>
    <property type="evidence" value="ECO:0007669"/>
    <property type="project" value="UniProtKB-KW"/>
</dbReference>
<protein>
    <submittedName>
        <fullName evidence="4">Catechol 2,3-dioxygenase-like lactoylglutathione lyase family enzyme</fullName>
    </submittedName>
</protein>
<keyword evidence="4" id="KW-0456">Lyase</keyword>
<evidence type="ECO:0000313" key="5">
    <source>
        <dbReference type="Proteomes" id="UP000589520"/>
    </source>
</evidence>
<dbReference type="RefSeq" id="WP_246301580.1">
    <property type="nucleotide sequence ID" value="NZ_JACCCW010000001.1"/>
</dbReference>
<sequence length="274" mass="30504">MLKRWINRATILCFALLMPGVSLAKKSAEAQQLPPFNGIAHVAIRVRDLDASRSFYQKLGFDEAFTLSKNGAVYESFIKINDQQFIELYPLDEKNTQIGFLHLCFEGADLDAINKEYLSRGLTPNAVRKAGAGNLLFTMEGPEGQNIEYTQYMPGSLHSNNIGKNLGADRIADSMVLVSLAMNDMAVASDFYRKQLRFTASPHNPMLFDLPGTSGDQVEIVSSNLGRKARVVFHTTDLHKAEQHLHKQHLPFTKARGVLTIIDPDGNLLLVQSR</sequence>
<feature type="chain" id="PRO_5031284161" evidence="2">
    <location>
        <begin position="25"/>
        <end position="274"/>
    </location>
</feature>
<dbReference type="InterPro" id="IPR037523">
    <property type="entry name" value="VOC_core"/>
</dbReference>
<dbReference type="Gene3D" id="3.10.180.10">
    <property type="entry name" value="2,3-Dihydroxybiphenyl 1,2-Dioxygenase, domain 1"/>
    <property type="match status" value="2"/>
</dbReference>
<dbReference type="InterPro" id="IPR051785">
    <property type="entry name" value="MMCE/EMCE_epimerase"/>
</dbReference>
<dbReference type="Proteomes" id="UP000589520">
    <property type="component" value="Unassembled WGS sequence"/>
</dbReference>
<evidence type="ECO:0000256" key="2">
    <source>
        <dbReference type="SAM" id="SignalP"/>
    </source>
</evidence>
<organism evidence="4 5">
    <name type="scientific">Granulicella arctica</name>
    <dbReference type="NCBI Taxonomy" id="940613"/>
    <lineage>
        <taxon>Bacteria</taxon>
        <taxon>Pseudomonadati</taxon>
        <taxon>Acidobacteriota</taxon>
        <taxon>Terriglobia</taxon>
        <taxon>Terriglobales</taxon>
        <taxon>Acidobacteriaceae</taxon>
        <taxon>Granulicella</taxon>
    </lineage>
</organism>
<dbReference type="CDD" id="cd06587">
    <property type="entry name" value="VOC"/>
    <property type="match status" value="1"/>
</dbReference>
<evidence type="ECO:0000313" key="4">
    <source>
        <dbReference type="EMBL" id="NYF78442.1"/>
    </source>
</evidence>
<name>A0A7Y9PEH9_9BACT</name>
<dbReference type="AlphaFoldDB" id="A0A7Y9PEH9"/>
<dbReference type="SUPFAM" id="SSF54593">
    <property type="entry name" value="Glyoxalase/Bleomycin resistance protein/Dihydroxybiphenyl dioxygenase"/>
    <property type="match status" value="2"/>
</dbReference>
<dbReference type="GO" id="GO:0051213">
    <property type="term" value="F:dioxygenase activity"/>
    <property type="evidence" value="ECO:0007669"/>
    <property type="project" value="UniProtKB-KW"/>
</dbReference>
<keyword evidence="4" id="KW-0560">Oxidoreductase</keyword>
<dbReference type="PANTHER" id="PTHR43048:SF3">
    <property type="entry name" value="METHYLMALONYL-COA EPIMERASE, MITOCHONDRIAL"/>
    <property type="match status" value="1"/>
</dbReference>
<evidence type="ECO:0000259" key="3">
    <source>
        <dbReference type="PROSITE" id="PS51819"/>
    </source>
</evidence>
<dbReference type="InterPro" id="IPR029068">
    <property type="entry name" value="Glyas_Bleomycin-R_OHBP_Dase"/>
</dbReference>
<dbReference type="PROSITE" id="PS00934">
    <property type="entry name" value="GLYOXALASE_I_1"/>
    <property type="match status" value="1"/>
</dbReference>
<reference evidence="4 5" key="1">
    <citation type="submission" date="2020-07" db="EMBL/GenBank/DDBJ databases">
        <title>Genomic Encyclopedia of Type Strains, Phase IV (KMG-V): Genome sequencing to study the core and pangenomes of soil and plant-associated prokaryotes.</title>
        <authorList>
            <person name="Whitman W."/>
        </authorList>
    </citation>
    <scope>NUCLEOTIDE SEQUENCE [LARGE SCALE GENOMIC DNA]</scope>
    <source>
        <strain evidence="4 5">X4EP2</strain>
    </source>
</reference>
<dbReference type="GO" id="GO:0046491">
    <property type="term" value="P:L-methylmalonyl-CoA metabolic process"/>
    <property type="evidence" value="ECO:0007669"/>
    <property type="project" value="TreeGrafter"/>
</dbReference>
<evidence type="ECO:0000256" key="1">
    <source>
        <dbReference type="ARBA" id="ARBA00022723"/>
    </source>
</evidence>
<feature type="signal peptide" evidence="2">
    <location>
        <begin position="1"/>
        <end position="24"/>
    </location>
</feature>
<keyword evidence="4" id="KW-0223">Dioxygenase</keyword>
<gene>
    <name evidence="4" type="ORF">HDF17_000729</name>
</gene>
<accession>A0A7Y9PEH9</accession>
<comment type="caution">
    <text evidence="4">The sequence shown here is derived from an EMBL/GenBank/DDBJ whole genome shotgun (WGS) entry which is preliminary data.</text>
</comment>
<dbReference type="PANTHER" id="PTHR43048">
    <property type="entry name" value="METHYLMALONYL-COA EPIMERASE"/>
    <property type="match status" value="1"/>
</dbReference>
<dbReference type="PROSITE" id="PS51819">
    <property type="entry name" value="VOC"/>
    <property type="match status" value="1"/>
</dbReference>
<proteinExistence type="predicted"/>
<keyword evidence="5" id="KW-1185">Reference proteome</keyword>
<dbReference type="GO" id="GO:0004462">
    <property type="term" value="F:lactoylglutathione lyase activity"/>
    <property type="evidence" value="ECO:0007669"/>
    <property type="project" value="InterPro"/>
</dbReference>